<protein>
    <submittedName>
        <fullName evidence="1">DUF1365 domain-containing protein</fullName>
    </submittedName>
</protein>
<dbReference type="PANTHER" id="PTHR33973">
    <property type="entry name" value="OS07G0153300 PROTEIN"/>
    <property type="match status" value="1"/>
</dbReference>
<dbReference type="Pfam" id="PF07103">
    <property type="entry name" value="DUF1365"/>
    <property type="match status" value="1"/>
</dbReference>
<keyword evidence="2" id="KW-1185">Reference proteome</keyword>
<evidence type="ECO:0000313" key="2">
    <source>
        <dbReference type="Proteomes" id="UP001218412"/>
    </source>
</evidence>
<sequence>MTSLWDGALIEARIWHGRRGDVARDFRYFATYVAVPIAAIDRREAPLAVDRAGLWSIRSRDYGDRDGRPLRDFIAGLLAPAGLEDADDVTLVTLPRSSGHGFNPVSFWLCRDPAADLRAVLAEVSNTFGERHFYLCHRPDRGTITASDRLHGDKLFHVSPFLPRSGGYRFRFDTGPGRFGAWIDWLAADGSRMLGTSMVGPARDLTRASVRRAALRHPFQSQKVIALIHLQAARIRARGIAYLRKPPQLSRRVSRVQGTDGKGE</sequence>
<dbReference type="PANTHER" id="PTHR33973:SF4">
    <property type="entry name" value="OS07G0153300 PROTEIN"/>
    <property type="match status" value="1"/>
</dbReference>
<dbReference type="InterPro" id="IPR010775">
    <property type="entry name" value="DUF1365"/>
</dbReference>
<evidence type="ECO:0000313" key="1">
    <source>
        <dbReference type="EMBL" id="WCR10668.1"/>
    </source>
</evidence>
<accession>A0ABY7SUY1</accession>
<name>A0ABY7SUY1_9RHOB</name>
<dbReference type="EMBL" id="CP067134">
    <property type="protein sequence ID" value="WCR10668.1"/>
    <property type="molecule type" value="Genomic_DNA"/>
</dbReference>
<dbReference type="Proteomes" id="UP001218412">
    <property type="component" value="Chromosome"/>
</dbReference>
<gene>
    <name evidence="1" type="ORF">JHW45_16775</name>
</gene>
<dbReference type="RefSeq" id="WP_272858735.1">
    <property type="nucleotide sequence ID" value="NZ_CP067134.1"/>
</dbReference>
<reference evidence="1 2" key="1">
    <citation type="submission" date="2021-01" db="EMBL/GenBank/DDBJ databases">
        <title>Biogeographic distribution of Paracoccus.</title>
        <authorList>
            <person name="Hollensteiner J."/>
            <person name="Leineberger J."/>
            <person name="Brinkhoff T."/>
            <person name="Daniel R."/>
        </authorList>
    </citation>
    <scope>NUCLEOTIDE SEQUENCE [LARGE SCALE GENOMIC DNA]</scope>
    <source>
        <strain evidence="1 2">LMG25392</strain>
    </source>
</reference>
<proteinExistence type="predicted"/>
<organism evidence="1 2">
    <name type="scientific">Paracoccus stylophorae</name>
    <dbReference type="NCBI Taxonomy" id="659350"/>
    <lineage>
        <taxon>Bacteria</taxon>
        <taxon>Pseudomonadati</taxon>
        <taxon>Pseudomonadota</taxon>
        <taxon>Alphaproteobacteria</taxon>
        <taxon>Rhodobacterales</taxon>
        <taxon>Paracoccaceae</taxon>
        <taxon>Paracoccus</taxon>
    </lineage>
</organism>